<dbReference type="PROSITE" id="PS50893">
    <property type="entry name" value="ABC_TRANSPORTER_2"/>
    <property type="match status" value="1"/>
</dbReference>
<evidence type="ECO:0000256" key="4">
    <source>
        <dbReference type="ARBA" id="ARBA00022840"/>
    </source>
</evidence>
<evidence type="ECO:0000259" key="8">
    <source>
        <dbReference type="PROSITE" id="PS50893"/>
    </source>
</evidence>
<evidence type="ECO:0000256" key="1">
    <source>
        <dbReference type="ARBA" id="ARBA00004651"/>
    </source>
</evidence>
<evidence type="ECO:0000256" key="6">
    <source>
        <dbReference type="ARBA" id="ARBA00023136"/>
    </source>
</evidence>
<dbReference type="InterPro" id="IPR039421">
    <property type="entry name" value="Type_1_exporter"/>
</dbReference>
<feature type="transmembrane region" description="Helical" evidence="7">
    <location>
        <begin position="24"/>
        <end position="49"/>
    </location>
</feature>
<evidence type="ECO:0000256" key="3">
    <source>
        <dbReference type="ARBA" id="ARBA00022741"/>
    </source>
</evidence>
<evidence type="ECO:0000313" key="10">
    <source>
        <dbReference type="EMBL" id="AQG81778.1"/>
    </source>
</evidence>
<dbReference type="InterPro" id="IPR003439">
    <property type="entry name" value="ABC_transporter-like_ATP-bd"/>
</dbReference>
<dbReference type="SUPFAM" id="SSF52540">
    <property type="entry name" value="P-loop containing nucleoside triphosphate hydrolases"/>
    <property type="match status" value="1"/>
</dbReference>
<comment type="subcellular location">
    <subcellularLocation>
        <location evidence="1">Cell membrane</location>
        <topology evidence="1">Multi-pass membrane protein</topology>
    </subcellularLocation>
</comment>
<dbReference type="InterPro" id="IPR036640">
    <property type="entry name" value="ABC1_TM_sf"/>
</dbReference>
<sequence length="596" mass="67704">MNNPYLSLLRTAWHYARHEKRQYVLIYLLFVLANVVSAMHPLLFGWFVGQLQQANTDILRFVWLYAGGYVALELGEWAFHGPARIMERRLAFNLSRNYLDELFHQTLHLPVGWHKDHHSGATINRIRKAYEALKDFFQDGFIYLHALMKLLFSFGAMLYFSPVFGLAGLALGVLTVWVILRFDRPFIKALDETNEREHTVSSTLFDSLSNIITVITLRLENQIQGGLASKVAAVFQPFMRQVRINEWKWFVASMLVALIYLVMATGYVYQHYEPGKVFLVGGLVTLLGYVNQFTSVFHDVAYQYTQVVRFNTDVQTARSIGQAYAGHERAELEHLPNNWKTVQISHLNFSHNRPVGVTAHPTTTLRDVQIRLDRGKRVAFIGESGSGKSTLLTLLRGLYPTEPGLVMQADGRSYDSLRAVANTVTLFPQEPEIFENTIAYNITLGLPFPEADVWKACDMAQFADVARHLPNGLETNIQEKGVNLSGGQRQRLALARGILAARSSDVVLLDEPTSSVDPKTELLIYHALLREFTDKAIVSTLHRLHLLPLFDYVYILDKGHVVDEGSFVELRQRSAVFQEMWAHQKDVLQTPEGAEI</sequence>
<dbReference type="PROSITE" id="PS00211">
    <property type="entry name" value="ABC_TRANSPORTER_1"/>
    <property type="match status" value="1"/>
</dbReference>
<evidence type="ECO:0000313" key="11">
    <source>
        <dbReference type="Proteomes" id="UP000187941"/>
    </source>
</evidence>
<feature type="transmembrane region" description="Helical" evidence="7">
    <location>
        <begin position="163"/>
        <end position="180"/>
    </location>
</feature>
<dbReference type="GO" id="GO:0016887">
    <property type="term" value="F:ATP hydrolysis activity"/>
    <property type="evidence" value="ECO:0007669"/>
    <property type="project" value="InterPro"/>
</dbReference>
<evidence type="ECO:0000256" key="2">
    <source>
        <dbReference type="ARBA" id="ARBA00022692"/>
    </source>
</evidence>
<keyword evidence="3" id="KW-0547">Nucleotide-binding</keyword>
<keyword evidence="4" id="KW-0067">ATP-binding</keyword>
<dbReference type="Gene3D" id="3.40.50.300">
    <property type="entry name" value="P-loop containing nucleotide triphosphate hydrolases"/>
    <property type="match status" value="1"/>
</dbReference>
<keyword evidence="11" id="KW-1185">Reference proteome</keyword>
<evidence type="ECO:0000256" key="5">
    <source>
        <dbReference type="ARBA" id="ARBA00022989"/>
    </source>
</evidence>
<reference evidence="10 11" key="1">
    <citation type="submission" date="2016-01" db="EMBL/GenBank/DDBJ databases">
        <authorList>
            <person name="Oliw E.H."/>
        </authorList>
    </citation>
    <scope>NUCLEOTIDE SEQUENCE [LARGE SCALE GENOMIC DNA]</scope>
    <source>
        <strain evidence="10 11">DY10</strain>
    </source>
</reference>
<keyword evidence="2 7" id="KW-0812">Transmembrane</keyword>
<evidence type="ECO:0000259" key="9">
    <source>
        <dbReference type="PROSITE" id="PS50929"/>
    </source>
</evidence>
<keyword evidence="6 7" id="KW-0472">Membrane</keyword>
<name>A0A1P9X2F7_9BACT</name>
<dbReference type="PANTHER" id="PTHR43394:SF1">
    <property type="entry name" value="ATP-BINDING CASSETTE SUB-FAMILY B MEMBER 10, MITOCHONDRIAL"/>
    <property type="match status" value="1"/>
</dbReference>
<dbReference type="SMART" id="SM00382">
    <property type="entry name" value="AAA"/>
    <property type="match status" value="1"/>
</dbReference>
<dbReference type="GO" id="GO:0005524">
    <property type="term" value="F:ATP binding"/>
    <property type="evidence" value="ECO:0007669"/>
    <property type="project" value="UniProtKB-KW"/>
</dbReference>
<dbReference type="GO" id="GO:0015421">
    <property type="term" value="F:ABC-type oligopeptide transporter activity"/>
    <property type="evidence" value="ECO:0007669"/>
    <property type="project" value="TreeGrafter"/>
</dbReference>
<dbReference type="SUPFAM" id="SSF90123">
    <property type="entry name" value="ABC transporter transmembrane region"/>
    <property type="match status" value="1"/>
</dbReference>
<organism evidence="10 11">
    <name type="scientific">Spirosoma montaniterrae</name>
    <dbReference type="NCBI Taxonomy" id="1178516"/>
    <lineage>
        <taxon>Bacteria</taxon>
        <taxon>Pseudomonadati</taxon>
        <taxon>Bacteroidota</taxon>
        <taxon>Cytophagia</taxon>
        <taxon>Cytophagales</taxon>
        <taxon>Cytophagaceae</taxon>
        <taxon>Spirosoma</taxon>
    </lineage>
</organism>
<keyword evidence="5 7" id="KW-1133">Transmembrane helix</keyword>
<dbReference type="EMBL" id="CP014263">
    <property type="protein sequence ID" value="AQG81778.1"/>
    <property type="molecule type" value="Genomic_DNA"/>
</dbReference>
<dbReference type="GO" id="GO:0005886">
    <property type="term" value="C:plasma membrane"/>
    <property type="evidence" value="ECO:0007669"/>
    <property type="project" value="UniProtKB-SubCell"/>
</dbReference>
<dbReference type="PANTHER" id="PTHR43394">
    <property type="entry name" value="ATP-DEPENDENT PERMEASE MDL1, MITOCHONDRIAL"/>
    <property type="match status" value="1"/>
</dbReference>
<dbReference type="AlphaFoldDB" id="A0A1P9X2F7"/>
<accession>A0A1P9X2F7</accession>
<dbReference type="InterPro" id="IPR011527">
    <property type="entry name" value="ABC1_TM_dom"/>
</dbReference>
<feature type="domain" description="ABC transmembrane type-1" evidence="9">
    <location>
        <begin position="28"/>
        <end position="309"/>
    </location>
</feature>
<dbReference type="STRING" id="1178516.AWR27_22215"/>
<dbReference type="KEGG" id="smon:AWR27_22215"/>
<dbReference type="InterPro" id="IPR027417">
    <property type="entry name" value="P-loop_NTPase"/>
</dbReference>
<feature type="transmembrane region" description="Helical" evidence="7">
    <location>
        <begin position="61"/>
        <end position="79"/>
    </location>
</feature>
<dbReference type="Pfam" id="PF00664">
    <property type="entry name" value="ABC_membrane"/>
    <property type="match status" value="1"/>
</dbReference>
<evidence type="ECO:0000256" key="7">
    <source>
        <dbReference type="SAM" id="Phobius"/>
    </source>
</evidence>
<dbReference type="OrthoDB" id="9769115at2"/>
<dbReference type="Proteomes" id="UP000187941">
    <property type="component" value="Chromosome"/>
</dbReference>
<dbReference type="Pfam" id="PF00005">
    <property type="entry name" value="ABC_tran"/>
    <property type="match status" value="1"/>
</dbReference>
<proteinExistence type="predicted"/>
<dbReference type="PROSITE" id="PS50929">
    <property type="entry name" value="ABC_TM1F"/>
    <property type="match status" value="1"/>
</dbReference>
<dbReference type="InterPro" id="IPR003593">
    <property type="entry name" value="AAA+_ATPase"/>
</dbReference>
<gene>
    <name evidence="10" type="ORF">AWR27_22215</name>
</gene>
<feature type="transmembrane region" description="Helical" evidence="7">
    <location>
        <begin position="249"/>
        <end position="269"/>
    </location>
</feature>
<dbReference type="RefSeq" id="WP_077133257.1">
    <property type="nucleotide sequence ID" value="NZ_CP014263.1"/>
</dbReference>
<dbReference type="Gene3D" id="1.20.1560.10">
    <property type="entry name" value="ABC transporter type 1, transmembrane domain"/>
    <property type="match status" value="1"/>
</dbReference>
<feature type="domain" description="ABC transporter" evidence="8">
    <location>
        <begin position="342"/>
        <end position="583"/>
    </location>
</feature>
<dbReference type="InterPro" id="IPR017871">
    <property type="entry name" value="ABC_transporter-like_CS"/>
</dbReference>
<protein>
    <submittedName>
        <fullName evidence="10">ABC transporter</fullName>
    </submittedName>
</protein>